<name>A0A0E9T2I2_ANGAN</name>
<accession>A0A0E9T2I2</accession>
<proteinExistence type="predicted"/>
<reference evidence="1" key="2">
    <citation type="journal article" date="2015" name="Fish Shellfish Immunol.">
        <title>Early steps in the European eel (Anguilla anguilla)-Vibrio vulnificus interaction in the gills: Role of the RtxA13 toxin.</title>
        <authorList>
            <person name="Callol A."/>
            <person name="Pajuelo D."/>
            <person name="Ebbesson L."/>
            <person name="Teles M."/>
            <person name="MacKenzie S."/>
            <person name="Amaro C."/>
        </authorList>
    </citation>
    <scope>NUCLEOTIDE SEQUENCE</scope>
</reference>
<dbReference type="AlphaFoldDB" id="A0A0E9T2I2"/>
<protein>
    <submittedName>
        <fullName evidence="1">Uncharacterized protein</fullName>
    </submittedName>
</protein>
<evidence type="ECO:0000313" key="1">
    <source>
        <dbReference type="EMBL" id="JAH46883.1"/>
    </source>
</evidence>
<organism evidence="1">
    <name type="scientific">Anguilla anguilla</name>
    <name type="common">European freshwater eel</name>
    <name type="synonym">Muraena anguilla</name>
    <dbReference type="NCBI Taxonomy" id="7936"/>
    <lineage>
        <taxon>Eukaryota</taxon>
        <taxon>Metazoa</taxon>
        <taxon>Chordata</taxon>
        <taxon>Craniata</taxon>
        <taxon>Vertebrata</taxon>
        <taxon>Euteleostomi</taxon>
        <taxon>Actinopterygii</taxon>
        <taxon>Neopterygii</taxon>
        <taxon>Teleostei</taxon>
        <taxon>Anguilliformes</taxon>
        <taxon>Anguillidae</taxon>
        <taxon>Anguilla</taxon>
    </lineage>
</organism>
<reference evidence="1" key="1">
    <citation type="submission" date="2014-11" db="EMBL/GenBank/DDBJ databases">
        <authorList>
            <person name="Amaro Gonzalez C."/>
        </authorList>
    </citation>
    <scope>NUCLEOTIDE SEQUENCE</scope>
</reference>
<sequence length="49" mass="5599">MKFRIGASGEPFDLACLVPVKRSEHCQGNKLITCRNRLKKTVSGNFRYQ</sequence>
<dbReference type="EMBL" id="GBXM01061694">
    <property type="protein sequence ID" value="JAH46883.1"/>
    <property type="molecule type" value="Transcribed_RNA"/>
</dbReference>